<feature type="domain" description="HTH cro/C1-type" evidence="1">
    <location>
        <begin position="32"/>
        <end position="85"/>
    </location>
</feature>
<dbReference type="Pfam" id="PF13443">
    <property type="entry name" value="HTH_26"/>
    <property type="match status" value="1"/>
</dbReference>
<gene>
    <name evidence="2" type="ORF">BN2476_500009</name>
</gene>
<dbReference type="EMBL" id="CYGY02000050">
    <property type="protein sequence ID" value="SIT46043.1"/>
    <property type="molecule type" value="Genomic_DNA"/>
</dbReference>
<sequence>MHFFREIMRKMTRHVLNFDTFMTEIARLVATLKHRFKAAGLTYREVACALDLSEASVKRLFGNGRMTVERLAQLCDLLGLTMAELLHEAESSTTRLHTLTPEQEARLVSDEKFLLVTVCALNHWSVNDVVATYRLTAAECIKYLLALDRMGLVKLKPGNRIQPLVARDFDWLPGGPIRQYFSQRGLPDFMDSTFDTPDESMSFIHGMLTKGALNQLNDELFKLRSKFAALHDQSCSAPLPERSGTALVLAMRGWEPQAFRKLRRTTAVVVARKNR</sequence>
<keyword evidence="2" id="KW-0238">DNA-binding</keyword>
<dbReference type="Proteomes" id="UP000195569">
    <property type="component" value="Unassembled WGS sequence"/>
</dbReference>
<dbReference type="InterPro" id="IPR001387">
    <property type="entry name" value="Cro/C1-type_HTH"/>
</dbReference>
<dbReference type="GO" id="GO:0003677">
    <property type="term" value="F:DNA binding"/>
    <property type="evidence" value="ECO:0007669"/>
    <property type="project" value="UniProtKB-KW"/>
</dbReference>
<dbReference type="AlphaFoldDB" id="A0A1N7SF78"/>
<protein>
    <submittedName>
        <fullName evidence="2">DNA-binding protein</fullName>
    </submittedName>
</protein>
<comment type="caution">
    <text evidence="2">The sequence shown here is derived from an EMBL/GenBank/DDBJ whole genome shotgun (WGS) entry which is preliminary data.</text>
</comment>
<reference evidence="2" key="1">
    <citation type="submission" date="2016-12" db="EMBL/GenBank/DDBJ databases">
        <authorList>
            <person name="Moulin L."/>
        </authorList>
    </citation>
    <scope>NUCLEOTIDE SEQUENCE [LARGE SCALE GENOMIC DNA]</scope>
    <source>
        <strain evidence="2">STM 7183</strain>
    </source>
</reference>
<dbReference type="CDD" id="cd00093">
    <property type="entry name" value="HTH_XRE"/>
    <property type="match status" value="1"/>
</dbReference>
<proteinExistence type="predicted"/>
<dbReference type="PROSITE" id="PS50943">
    <property type="entry name" value="HTH_CROC1"/>
    <property type="match status" value="1"/>
</dbReference>
<dbReference type="Gene3D" id="1.10.260.40">
    <property type="entry name" value="lambda repressor-like DNA-binding domains"/>
    <property type="match status" value="1"/>
</dbReference>
<name>A0A1N7SF78_9BURK</name>
<evidence type="ECO:0000313" key="3">
    <source>
        <dbReference type="Proteomes" id="UP000195569"/>
    </source>
</evidence>
<evidence type="ECO:0000313" key="2">
    <source>
        <dbReference type="EMBL" id="SIT46043.1"/>
    </source>
</evidence>
<dbReference type="SMART" id="SM00530">
    <property type="entry name" value="HTH_XRE"/>
    <property type="match status" value="1"/>
</dbReference>
<accession>A0A1N7SF78</accession>
<evidence type="ECO:0000259" key="1">
    <source>
        <dbReference type="PROSITE" id="PS50943"/>
    </source>
</evidence>
<dbReference type="SUPFAM" id="SSF47413">
    <property type="entry name" value="lambda repressor-like DNA-binding domains"/>
    <property type="match status" value="1"/>
</dbReference>
<organism evidence="2 3">
    <name type="scientific">Paraburkholderia piptadeniae</name>
    <dbReference type="NCBI Taxonomy" id="1701573"/>
    <lineage>
        <taxon>Bacteria</taxon>
        <taxon>Pseudomonadati</taxon>
        <taxon>Pseudomonadota</taxon>
        <taxon>Betaproteobacteria</taxon>
        <taxon>Burkholderiales</taxon>
        <taxon>Burkholderiaceae</taxon>
        <taxon>Paraburkholderia</taxon>
    </lineage>
</organism>
<dbReference type="InterPro" id="IPR010982">
    <property type="entry name" value="Lambda_DNA-bd_dom_sf"/>
</dbReference>
<keyword evidence="3" id="KW-1185">Reference proteome</keyword>